<feature type="domain" description="A9CJY8-like N-terminal" evidence="2">
    <location>
        <begin position="18"/>
        <end position="58"/>
    </location>
</feature>
<dbReference type="Gene3D" id="3.30.2130.10">
    <property type="entry name" value="VC0802-like"/>
    <property type="match status" value="1"/>
</dbReference>
<dbReference type="InterPro" id="IPR049447">
    <property type="entry name" value="A9CJY8-like_N"/>
</dbReference>
<dbReference type="Proteomes" id="UP000033111">
    <property type="component" value="Chromosome"/>
</dbReference>
<organism evidence="3 4">
    <name type="scientific">Methanosarcina siciliae T4/M</name>
    <dbReference type="NCBI Taxonomy" id="1434120"/>
    <lineage>
        <taxon>Archaea</taxon>
        <taxon>Methanobacteriati</taxon>
        <taxon>Methanobacteriota</taxon>
        <taxon>Stenosarchaea group</taxon>
        <taxon>Methanomicrobia</taxon>
        <taxon>Methanosarcinales</taxon>
        <taxon>Methanosarcinaceae</taxon>
        <taxon>Methanosarcina</taxon>
    </lineage>
</organism>
<dbReference type="InterPro" id="IPR016540">
    <property type="entry name" value="UCP008459"/>
</dbReference>
<dbReference type="PATRIC" id="fig|1434120.4.peg.1138"/>
<feature type="domain" description="CASTOR ACT" evidence="1">
    <location>
        <begin position="67"/>
        <end position="129"/>
    </location>
</feature>
<reference evidence="3 4" key="1">
    <citation type="submission" date="2014-07" db="EMBL/GenBank/DDBJ databases">
        <title>Methanogenic archaea and the global carbon cycle.</title>
        <authorList>
            <person name="Henriksen J.R."/>
            <person name="Luke J."/>
            <person name="Reinhart S."/>
            <person name="Benedict M.N."/>
            <person name="Youngblut N.D."/>
            <person name="Metcalf M.E."/>
            <person name="Whitaker R.J."/>
            <person name="Metcalf W.W."/>
        </authorList>
    </citation>
    <scope>NUCLEOTIDE SEQUENCE [LARGE SCALE GENOMIC DNA]</scope>
    <source>
        <strain evidence="3 4">T4/M</strain>
    </source>
</reference>
<dbReference type="EMBL" id="CP009506">
    <property type="protein sequence ID" value="AKB27617.1"/>
    <property type="molecule type" value="Genomic_DNA"/>
</dbReference>
<name>A0A0E3P2F7_9EURY</name>
<dbReference type="PIRSF" id="PIRSF008459">
    <property type="entry name" value="UCP008459"/>
    <property type="match status" value="1"/>
</dbReference>
<dbReference type="Pfam" id="PF13840">
    <property type="entry name" value="ACT_7"/>
    <property type="match status" value="1"/>
</dbReference>
<accession>A0A0E3P2F7</accession>
<dbReference type="Pfam" id="PF21631">
    <property type="entry name" value="A9CJY8-like_N"/>
    <property type="match status" value="1"/>
</dbReference>
<dbReference type="KEGG" id="msw:MSSIT_0898"/>
<dbReference type="PANTHER" id="PTHR31131">
    <property type="entry name" value="CHROMOSOME 1, WHOLE GENOME SHOTGUN SEQUENCE"/>
    <property type="match status" value="1"/>
</dbReference>
<dbReference type="InterPro" id="IPR051719">
    <property type="entry name" value="CASTOR_mTORC1"/>
</dbReference>
<evidence type="ECO:0000259" key="2">
    <source>
        <dbReference type="Pfam" id="PF21631"/>
    </source>
</evidence>
<dbReference type="HOGENOM" id="CLU_130568_0_0_2"/>
<gene>
    <name evidence="3" type="ORF">MSSIT_0898</name>
</gene>
<dbReference type="PANTHER" id="PTHR31131:SF6">
    <property type="entry name" value="CASTOR ACT DOMAIN-CONTAINING PROTEIN"/>
    <property type="match status" value="1"/>
</dbReference>
<evidence type="ECO:0000259" key="1">
    <source>
        <dbReference type="Pfam" id="PF13840"/>
    </source>
</evidence>
<proteinExistence type="predicted"/>
<dbReference type="InterPro" id="IPR045865">
    <property type="entry name" value="ACT-like_dom_sf"/>
</dbReference>
<evidence type="ECO:0000313" key="4">
    <source>
        <dbReference type="Proteomes" id="UP000033111"/>
    </source>
</evidence>
<evidence type="ECO:0000313" key="3">
    <source>
        <dbReference type="EMBL" id="AKB27617.1"/>
    </source>
</evidence>
<sequence>MSGMKQNKLTLSVLKSIFGICKLDSGSEIPSWVYEGSFFSITKTSKELSLVCPESSIPINIPEKVRVERGWSCLKVEGPLDFGLTGILAGISRILTDNDISIFAVSTYDTDYILIREKCLKLAVRALEEAGYEVRNKNY</sequence>
<dbReference type="SUPFAM" id="SSF55021">
    <property type="entry name" value="ACT-like"/>
    <property type="match status" value="2"/>
</dbReference>
<dbReference type="InterPro" id="IPR027795">
    <property type="entry name" value="CASTOR_ACT_dom"/>
</dbReference>
<dbReference type="AlphaFoldDB" id="A0A0E3P2F7"/>
<keyword evidence="4" id="KW-1185">Reference proteome</keyword>
<protein>
    <submittedName>
        <fullName evidence="3">Uncharacterized protein</fullName>
    </submittedName>
</protein>